<protein>
    <recommendedName>
        <fullName evidence="4">Lipoprotein</fullName>
    </recommendedName>
</protein>
<feature type="transmembrane region" description="Helical" evidence="1">
    <location>
        <begin position="82"/>
        <end position="100"/>
    </location>
</feature>
<name>A0AAW9SQ54_9RHOB</name>
<accession>A0AAW9SQ54</accession>
<keyword evidence="1" id="KW-0472">Membrane</keyword>
<proteinExistence type="predicted"/>
<keyword evidence="1" id="KW-0812">Transmembrane</keyword>
<reference evidence="2 3" key="1">
    <citation type="submission" date="2024-05" db="EMBL/GenBank/DDBJ databases">
        <title>Genome sequence of Ponticoccus litoralis KCCM 90028.</title>
        <authorList>
            <person name="Kim J.M."/>
            <person name="Lee J.K."/>
            <person name="Choi B.J."/>
            <person name="Bayburt H."/>
            <person name="Baek J.H."/>
            <person name="Jeon C.O."/>
        </authorList>
    </citation>
    <scope>NUCLEOTIDE SEQUENCE [LARGE SCALE GENOMIC DNA]</scope>
    <source>
        <strain evidence="2 3">KCCM 90028</strain>
    </source>
</reference>
<sequence length="151" mass="16263">MMKVAHPIAGTLALVMIMTFWASTVFSELFASTVVVTTIKTLIPWGFLILVPALAITGASGFRLGKTWRGKVVTRKRKRMPIIAVNGLLVLIPSALYLSVKAQAGAFDTGFYVIQALELIAGAANITLLALNMRDGLRLSGKLPRRPALGR</sequence>
<organism evidence="2 3">
    <name type="scientific">Ponticoccus litoralis</name>
    <dbReference type="NCBI Taxonomy" id="422297"/>
    <lineage>
        <taxon>Bacteria</taxon>
        <taxon>Pseudomonadati</taxon>
        <taxon>Pseudomonadota</taxon>
        <taxon>Alphaproteobacteria</taxon>
        <taxon>Rhodobacterales</taxon>
        <taxon>Roseobacteraceae</taxon>
        <taxon>Ponticoccus</taxon>
    </lineage>
</organism>
<dbReference type="AlphaFoldDB" id="A0AAW9SQ54"/>
<dbReference type="Proteomes" id="UP001428774">
    <property type="component" value="Unassembled WGS sequence"/>
</dbReference>
<feature type="transmembrane region" description="Helical" evidence="1">
    <location>
        <begin position="112"/>
        <end position="131"/>
    </location>
</feature>
<evidence type="ECO:0000313" key="3">
    <source>
        <dbReference type="Proteomes" id="UP001428774"/>
    </source>
</evidence>
<keyword evidence="3" id="KW-1185">Reference proteome</keyword>
<dbReference type="RefSeq" id="WP_347167659.1">
    <property type="nucleotide sequence ID" value="NZ_JBDNCH010000002.1"/>
</dbReference>
<evidence type="ECO:0000256" key="1">
    <source>
        <dbReference type="SAM" id="Phobius"/>
    </source>
</evidence>
<comment type="caution">
    <text evidence="2">The sequence shown here is derived from an EMBL/GenBank/DDBJ whole genome shotgun (WGS) entry which is preliminary data.</text>
</comment>
<evidence type="ECO:0008006" key="4">
    <source>
        <dbReference type="Google" id="ProtNLM"/>
    </source>
</evidence>
<keyword evidence="1" id="KW-1133">Transmembrane helix</keyword>
<dbReference type="EMBL" id="JBDNCH010000002">
    <property type="protein sequence ID" value="MEN9062721.1"/>
    <property type="molecule type" value="Genomic_DNA"/>
</dbReference>
<evidence type="ECO:0000313" key="2">
    <source>
        <dbReference type="EMBL" id="MEN9062721.1"/>
    </source>
</evidence>
<feature type="transmembrane region" description="Helical" evidence="1">
    <location>
        <begin position="43"/>
        <end position="62"/>
    </location>
</feature>
<gene>
    <name evidence="2" type="ORF">ABFB10_18765</name>
</gene>